<organism evidence="2 3">
    <name type="scientific">Propioniciclava soli</name>
    <dbReference type="NCBI Taxonomy" id="2775081"/>
    <lineage>
        <taxon>Bacteria</taxon>
        <taxon>Bacillati</taxon>
        <taxon>Actinomycetota</taxon>
        <taxon>Actinomycetes</taxon>
        <taxon>Propionibacteriales</taxon>
        <taxon>Propionibacteriaceae</taxon>
        <taxon>Propioniciclava</taxon>
    </lineage>
</organism>
<protein>
    <submittedName>
        <fullName evidence="2">PF20097 family protein</fullName>
    </submittedName>
</protein>
<accession>A0ABZ3C675</accession>
<reference evidence="2 3" key="1">
    <citation type="journal article" date="2023" name="Environ Microbiome">
        <title>A coral-associated actinobacterium mitigates coral bleaching under heat stress.</title>
        <authorList>
            <person name="Li J."/>
            <person name="Zou Y."/>
            <person name="Li Q."/>
            <person name="Zhang J."/>
            <person name="Bourne D.G."/>
            <person name="Lyu Y."/>
            <person name="Liu C."/>
            <person name="Zhang S."/>
        </authorList>
    </citation>
    <scope>NUCLEOTIDE SEQUENCE [LARGE SCALE GENOMIC DNA]</scope>
    <source>
        <strain evidence="2 3">SCSIO 13291</strain>
    </source>
</reference>
<evidence type="ECO:0000313" key="3">
    <source>
        <dbReference type="Proteomes" id="UP001434337"/>
    </source>
</evidence>
<feature type="domain" description="DUF6487" evidence="1">
    <location>
        <begin position="3"/>
        <end position="66"/>
    </location>
</feature>
<sequence>MNCPRCGKVMEEGLVQSTGHLAWVREPRRLLASLAEGDVRVARSIFGAATLPGYLCRACELVTIAYGEDDPT</sequence>
<keyword evidence="3" id="KW-1185">Reference proteome</keyword>
<proteinExistence type="predicted"/>
<dbReference type="Proteomes" id="UP001434337">
    <property type="component" value="Chromosome"/>
</dbReference>
<evidence type="ECO:0000259" key="1">
    <source>
        <dbReference type="Pfam" id="PF20097"/>
    </source>
</evidence>
<dbReference type="Pfam" id="PF20097">
    <property type="entry name" value="DUF6487"/>
    <property type="match status" value="1"/>
</dbReference>
<evidence type="ECO:0000313" key="2">
    <source>
        <dbReference type="EMBL" id="WZW98273.1"/>
    </source>
</evidence>
<dbReference type="InterPro" id="IPR045504">
    <property type="entry name" value="DUF6487"/>
</dbReference>
<name>A0ABZ3C675_9ACTN</name>
<gene>
    <name evidence="2" type="ORF">PCC79_15500</name>
</gene>
<dbReference type="EMBL" id="CP115965">
    <property type="protein sequence ID" value="WZW98273.1"/>
    <property type="molecule type" value="Genomic_DNA"/>
</dbReference>
<dbReference type="RefSeq" id="WP_232547179.1">
    <property type="nucleotide sequence ID" value="NZ_CP115965.1"/>
</dbReference>